<feature type="region of interest" description="Disordered" evidence="7">
    <location>
        <begin position="247"/>
        <end position="325"/>
    </location>
</feature>
<evidence type="ECO:0000256" key="3">
    <source>
        <dbReference type="ARBA" id="ARBA00022603"/>
    </source>
</evidence>
<dbReference type="GO" id="GO:0005737">
    <property type="term" value="C:cytoplasm"/>
    <property type="evidence" value="ECO:0007669"/>
    <property type="project" value="UniProtKB-SubCell"/>
</dbReference>
<feature type="compositionally biased region" description="Basic and acidic residues" evidence="7">
    <location>
        <begin position="310"/>
        <end position="325"/>
    </location>
</feature>
<accession>Q2VZ09</accession>
<evidence type="ECO:0000259" key="9">
    <source>
        <dbReference type="Pfam" id="PF17785"/>
    </source>
</evidence>
<feature type="domain" description="RlmI-like PUA" evidence="9">
    <location>
        <begin position="434"/>
        <end position="499"/>
    </location>
</feature>
<keyword evidence="3 10" id="KW-0489">Methyltransferase</keyword>
<dbReference type="HOGENOM" id="CLU_018174_0_0_5"/>
<dbReference type="Gene3D" id="3.30.750.80">
    <property type="entry name" value="RNA methyltransferase domain (HRMD) like"/>
    <property type="match status" value="1"/>
</dbReference>
<feature type="region of interest" description="Disordered" evidence="7">
    <location>
        <begin position="1"/>
        <end position="70"/>
    </location>
</feature>
<dbReference type="InterPro" id="IPR015947">
    <property type="entry name" value="PUA-like_sf"/>
</dbReference>
<sequence>MRQRVHRLDRHHRTFEGRHAVERHRGDQETHDRIGPQLVPGTRQGHQAVDHAAPRGHPQHHREGHAQGLRPIGQSGVVQVVRTGPDVQEDQRPEVHDRQTVGVHRTLGPLRHEVVHDAEEAGGQEEAHRIVAVPPLGHGVLHATEHVVALHPAAAEQGGRNRDVVAEVQHGDGQDHGEEEPVGHIDVGFLTLHDGAGEGDQVGHPNHGEPQVDPPFRLRVFLALAEAQNIGQSGDDDQRLEIPENETTKAGTAEQAGTAGPLHDVQRGGEKNVTAERKDHRGSMNGTQAPERSPLEIEVQNGKGQLQGDEVARQEAHDAPENRGDRELLDHVVAIGRGFSVDAHAELLFRPEKGPPEASGRIHGDTMPPGPMAAGWFFASSVRTMPTEARAAIDIYQSMAIFRRFRPLAIMIPRRKVPAMTQTHPDQPAARPVIRLAKGRSKRLRAGHPWVFSNEIEMGAEAKALPPGSLVTLMDAGDERLGVATFNPHSLIAARVLSRRAADTVDVDFLAERLRAALALRDTLFPTPHYRLVHSEADRLPGLIVDRYGDVLAVQTNTAGMERLLPVLLDALQMVLAPRAVVLVNDSPVRKLEGLEPHHDVAFGQVDGPVELEENGCRFVADLTGGQKTGWFFDQRDNRAFVARLAKGRRVLDLYTYAGGFAVQAAKAGATQTIAVDRSEHSLALADQAARLNGVEVQTVRAEAFAEMERLALAGERFGLVVADPPAFVKSRKDLGAGAKGYRKMARLAAALVEPGGFLLCASCSHHMPVETFAEEIGHGLHLAGRSGRILRSAGAASDHPVHPWLPESAYLKAQVFQLD</sequence>
<dbReference type="InterPro" id="IPR029063">
    <property type="entry name" value="SAM-dependent_MTases_sf"/>
</dbReference>
<proteinExistence type="inferred from homology"/>
<feature type="compositionally biased region" description="Basic and acidic residues" evidence="7">
    <location>
        <begin position="264"/>
        <end position="282"/>
    </location>
</feature>
<evidence type="ECO:0000256" key="6">
    <source>
        <dbReference type="ARBA" id="ARBA00038091"/>
    </source>
</evidence>
<evidence type="ECO:0000256" key="4">
    <source>
        <dbReference type="ARBA" id="ARBA00022679"/>
    </source>
</evidence>
<evidence type="ECO:0000256" key="1">
    <source>
        <dbReference type="ARBA" id="ARBA00004496"/>
    </source>
</evidence>
<reference evidence="10 11" key="1">
    <citation type="journal article" date="2005" name="DNA Res.">
        <title>Complete genome sequence of the facultative anaerobic magnetotactic bacterium Magnetospirillum sp. strain AMB-1.</title>
        <authorList>
            <person name="Matsunaga T."/>
            <person name="Okamura Y."/>
            <person name="Fukuda Y."/>
            <person name="Wahyudi A.T."/>
            <person name="Murase Y."/>
            <person name="Takeyama H."/>
        </authorList>
    </citation>
    <scope>NUCLEOTIDE SEQUENCE [LARGE SCALE GENOMIC DNA]</scope>
    <source>
        <strain evidence="11">ATCC 700264 / AMB-1</strain>
    </source>
</reference>
<dbReference type="KEGG" id="mag:amb4362"/>
<keyword evidence="4" id="KW-0808">Transferase</keyword>
<keyword evidence="2" id="KW-0963">Cytoplasm</keyword>
<dbReference type="InterPro" id="IPR041532">
    <property type="entry name" value="RlmI-like_PUA"/>
</dbReference>
<feature type="domain" description="S-adenosylmethionine-dependent methyltransferase" evidence="8">
    <location>
        <begin position="611"/>
        <end position="763"/>
    </location>
</feature>
<dbReference type="SUPFAM" id="SSF88697">
    <property type="entry name" value="PUA domain-like"/>
    <property type="match status" value="1"/>
</dbReference>
<keyword evidence="11" id="KW-1185">Reference proteome</keyword>
<evidence type="ECO:0000313" key="11">
    <source>
        <dbReference type="Proteomes" id="UP000007058"/>
    </source>
</evidence>
<dbReference type="PANTHER" id="PTHR42873:SF1">
    <property type="entry name" value="S-ADENOSYLMETHIONINE-DEPENDENT METHYLTRANSFERASE DOMAIN-CONTAINING PROTEIN"/>
    <property type="match status" value="1"/>
</dbReference>
<keyword evidence="5" id="KW-0949">S-adenosyl-L-methionine</keyword>
<comment type="similarity">
    <text evidence="6">Belongs to the methyltransferase superfamily. RlmI family.</text>
</comment>
<dbReference type="Pfam" id="PF10672">
    <property type="entry name" value="Methyltrans_SAM"/>
    <property type="match status" value="1"/>
</dbReference>
<dbReference type="Gene3D" id="2.30.130.10">
    <property type="entry name" value="PUA domain"/>
    <property type="match status" value="1"/>
</dbReference>
<comment type="subcellular location">
    <subcellularLocation>
        <location evidence="1">Cytoplasm</location>
    </subcellularLocation>
</comment>
<dbReference type="InterPro" id="IPR036974">
    <property type="entry name" value="PUA_sf"/>
</dbReference>
<dbReference type="PANTHER" id="PTHR42873">
    <property type="entry name" value="RIBOSOMAL RNA LARGE SUBUNIT METHYLTRANSFERASE"/>
    <property type="match status" value="1"/>
</dbReference>
<dbReference type="STRING" id="342108.amb4362"/>
<evidence type="ECO:0000259" key="8">
    <source>
        <dbReference type="Pfam" id="PF10672"/>
    </source>
</evidence>
<dbReference type="CDD" id="cd11572">
    <property type="entry name" value="RlmI_M_like"/>
    <property type="match status" value="1"/>
</dbReference>
<dbReference type="Gene3D" id="3.40.50.150">
    <property type="entry name" value="Vaccinia Virus protein VP39"/>
    <property type="match status" value="1"/>
</dbReference>
<evidence type="ECO:0000256" key="7">
    <source>
        <dbReference type="SAM" id="MobiDB-lite"/>
    </source>
</evidence>
<dbReference type="EMBL" id="AP007255">
    <property type="protein sequence ID" value="BAE53166.1"/>
    <property type="molecule type" value="Genomic_DNA"/>
</dbReference>
<gene>
    <name evidence="10" type="ordered locus">amb4362</name>
</gene>
<dbReference type="GO" id="GO:0032259">
    <property type="term" value="P:methylation"/>
    <property type="evidence" value="ECO:0007669"/>
    <property type="project" value="UniProtKB-KW"/>
</dbReference>
<organism evidence="10 11">
    <name type="scientific">Paramagnetospirillum magneticum (strain ATCC 700264 / AMB-1)</name>
    <name type="common">Magnetospirillum magneticum</name>
    <dbReference type="NCBI Taxonomy" id="342108"/>
    <lineage>
        <taxon>Bacteria</taxon>
        <taxon>Pseudomonadati</taxon>
        <taxon>Pseudomonadota</taxon>
        <taxon>Alphaproteobacteria</taxon>
        <taxon>Rhodospirillales</taxon>
        <taxon>Magnetospirillaceae</taxon>
        <taxon>Paramagnetospirillum</taxon>
    </lineage>
</organism>
<dbReference type="Proteomes" id="UP000007058">
    <property type="component" value="Chromosome"/>
</dbReference>
<protein>
    <submittedName>
        <fullName evidence="10">Predicted SAM-dependent methyltransferase</fullName>
    </submittedName>
</protein>
<evidence type="ECO:0000313" key="10">
    <source>
        <dbReference type="EMBL" id="BAE53166.1"/>
    </source>
</evidence>
<name>Q2VZ09_PARM1</name>
<feature type="compositionally biased region" description="Basic residues" evidence="7">
    <location>
        <begin position="1"/>
        <end position="13"/>
    </location>
</feature>
<dbReference type="Pfam" id="PF17785">
    <property type="entry name" value="PUA_3"/>
    <property type="match status" value="1"/>
</dbReference>
<dbReference type="SUPFAM" id="SSF53335">
    <property type="entry name" value="S-adenosyl-L-methionine-dependent methyltransferases"/>
    <property type="match status" value="1"/>
</dbReference>
<feature type="compositionally biased region" description="Basic and acidic residues" evidence="7">
    <location>
        <begin position="14"/>
        <end position="34"/>
    </location>
</feature>
<dbReference type="InterPro" id="IPR019614">
    <property type="entry name" value="SAM-dep_methyl-trfase"/>
</dbReference>
<dbReference type="CDD" id="cd02440">
    <property type="entry name" value="AdoMet_MTases"/>
    <property type="match status" value="1"/>
</dbReference>
<dbReference type="GO" id="GO:0008168">
    <property type="term" value="F:methyltransferase activity"/>
    <property type="evidence" value="ECO:0007669"/>
    <property type="project" value="UniProtKB-KW"/>
</dbReference>
<evidence type="ECO:0000256" key="5">
    <source>
        <dbReference type="ARBA" id="ARBA00022691"/>
    </source>
</evidence>
<dbReference type="GO" id="GO:0003723">
    <property type="term" value="F:RNA binding"/>
    <property type="evidence" value="ECO:0007669"/>
    <property type="project" value="InterPro"/>
</dbReference>
<feature type="region of interest" description="Disordered" evidence="7">
    <location>
        <begin position="191"/>
        <end position="213"/>
    </location>
</feature>
<dbReference type="PROSITE" id="PS50890">
    <property type="entry name" value="PUA"/>
    <property type="match status" value="1"/>
</dbReference>
<dbReference type="CDD" id="cd21153">
    <property type="entry name" value="PUA_RlmI"/>
    <property type="match status" value="1"/>
</dbReference>
<evidence type="ECO:0000256" key="2">
    <source>
        <dbReference type="ARBA" id="ARBA00022490"/>
    </source>
</evidence>
<dbReference type="AlphaFoldDB" id="Q2VZ09"/>